<accession>A0AAD8H9P9</accession>
<dbReference type="InterPro" id="IPR050608">
    <property type="entry name" value="NmrA-type/Isoflavone_red_sf"/>
</dbReference>
<keyword evidence="5" id="KW-1185">Reference proteome</keyword>
<gene>
    <name evidence="4" type="ORF">POM88_046828</name>
</gene>
<dbReference type="Gene3D" id="3.90.25.10">
    <property type="entry name" value="UDP-galactose 4-epimerase, domain 1"/>
    <property type="match status" value="1"/>
</dbReference>
<sequence>MAEKSKILVIGATGYIGKFLVEAAAEQGHQTFALVRESAVSDPVKGNLIESFKASGVTVIYGDLHDHDSLVKAVKQVDVVISAVTFQQILDQSKILDAIKEAGNVKRFIPSEFGNDVDRTHAVEPVKTNFAEKANIRRAIEAHGIPFTYIITNCFAGYILPTLAQPGGTAPPRETVIILGDGTPKAVYNCEQDIATYTIKTVDDPRTVNKILYIMPPQNIHSFNDLVAIWEKKIDKVLEKIHIPEEHVLKQIEEAPIPQNLMLSIFHSVFIKGDQTNFEIEASFGHEASQLYPDVKYTTVDEYLNQFV</sequence>
<name>A0AAD8H9P9_9APIA</name>
<dbReference type="PANTHER" id="PTHR43349:SF93">
    <property type="entry name" value="ISOFLAVONE REDUCTASE HOMOLOG P3-RELATED"/>
    <property type="match status" value="1"/>
</dbReference>
<dbReference type="Pfam" id="PF05368">
    <property type="entry name" value="NmrA"/>
    <property type="match status" value="1"/>
</dbReference>
<reference evidence="4" key="2">
    <citation type="submission" date="2023-05" db="EMBL/GenBank/DDBJ databases">
        <authorList>
            <person name="Schelkunov M.I."/>
        </authorList>
    </citation>
    <scope>NUCLEOTIDE SEQUENCE</scope>
    <source>
        <strain evidence="4">Hsosn_3</strain>
        <tissue evidence="4">Leaf</tissue>
    </source>
</reference>
<protein>
    <submittedName>
        <fullName evidence="4">Phenylcoumaran benzylic ether reductase</fullName>
    </submittedName>
</protein>
<evidence type="ECO:0000313" key="4">
    <source>
        <dbReference type="EMBL" id="KAK1362354.1"/>
    </source>
</evidence>
<reference evidence="4" key="1">
    <citation type="submission" date="2023-02" db="EMBL/GenBank/DDBJ databases">
        <title>Genome of toxic invasive species Heracleum sosnowskyi carries increased number of genes despite the absence of recent whole-genome duplications.</title>
        <authorList>
            <person name="Schelkunov M."/>
            <person name="Shtratnikova V."/>
            <person name="Makarenko M."/>
            <person name="Klepikova A."/>
            <person name="Omelchenko D."/>
            <person name="Novikova G."/>
            <person name="Obukhova E."/>
            <person name="Bogdanov V."/>
            <person name="Penin A."/>
            <person name="Logacheva M."/>
        </authorList>
    </citation>
    <scope>NUCLEOTIDE SEQUENCE</scope>
    <source>
        <strain evidence="4">Hsosn_3</strain>
        <tissue evidence="4">Leaf</tissue>
    </source>
</reference>
<dbReference type="EMBL" id="JAUIZM010000010">
    <property type="protein sequence ID" value="KAK1362354.1"/>
    <property type="molecule type" value="Genomic_DNA"/>
</dbReference>
<dbReference type="Proteomes" id="UP001237642">
    <property type="component" value="Unassembled WGS sequence"/>
</dbReference>
<keyword evidence="1" id="KW-0521">NADP</keyword>
<evidence type="ECO:0000313" key="5">
    <source>
        <dbReference type="Proteomes" id="UP001237642"/>
    </source>
</evidence>
<dbReference type="SUPFAM" id="SSF51735">
    <property type="entry name" value="NAD(P)-binding Rossmann-fold domains"/>
    <property type="match status" value="1"/>
</dbReference>
<dbReference type="CDD" id="cd05259">
    <property type="entry name" value="PCBER_SDR_a"/>
    <property type="match status" value="1"/>
</dbReference>
<dbReference type="AlphaFoldDB" id="A0AAD8H9P9"/>
<dbReference type="PANTHER" id="PTHR43349">
    <property type="entry name" value="PINORESINOL REDUCTASE-RELATED"/>
    <property type="match status" value="1"/>
</dbReference>
<organism evidence="4 5">
    <name type="scientific">Heracleum sosnowskyi</name>
    <dbReference type="NCBI Taxonomy" id="360622"/>
    <lineage>
        <taxon>Eukaryota</taxon>
        <taxon>Viridiplantae</taxon>
        <taxon>Streptophyta</taxon>
        <taxon>Embryophyta</taxon>
        <taxon>Tracheophyta</taxon>
        <taxon>Spermatophyta</taxon>
        <taxon>Magnoliopsida</taxon>
        <taxon>eudicotyledons</taxon>
        <taxon>Gunneridae</taxon>
        <taxon>Pentapetalae</taxon>
        <taxon>asterids</taxon>
        <taxon>campanulids</taxon>
        <taxon>Apiales</taxon>
        <taxon>Apiaceae</taxon>
        <taxon>Apioideae</taxon>
        <taxon>apioid superclade</taxon>
        <taxon>Tordylieae</taxon>
        <taxon>Tordyliinae</taxon>
        <taxon>Heracleum</taxon>
    </lineage>
</organism>
<dbReference type="GO" id="GO:0016491">
    <property type="term" value="F:oxidoreductase activity"/>
    <property type="evidence" value="ECO:0007669"/>
    <property type="project" value="UniProtKB-KW"/>
</dbReference>
<evidence type="ECO:0000256" key="1">
    <source>
        <dbReference type="ARBA" id="ARBA00022857"/>
    </source>
</evidence>
<proteinExistence type="predicted"/>
<evidence type="ECO:0000256" key="2">
    <source>
        <dbReference type="ARBA" id="ARBA00023002"/>
    </source>
</evidence>
<dbReference type="InterPro" id="IPR008030">
    <property type="entry name" value="NmrA-like"/>
</dbReference>
<comment type="caution">
    <text evidence="4">The sequence shown here is derived from an EMBL/GenBank/DDBJ whole genome shotgun (WGS) entry which is preliminary data.</text>
</comment>
<dbReference type="InterPro" id="IPR045312">
    <property type="entry name" value="PCBER-like"/>
</dbReference>
<feature type="domain" description="NmrA-like" evidence="3">
    <location>
        <begin position="3"/>
        <end position="304"/>
    </location>
</feature>
<evidence type="ECO:0000259" key="3">
    <source>
        <dbReference type="Pfam" id="PF05368"/>
    </source>
</evidence>
<dbReference type="InterPro" id="IPR036291">
    <property type="entry name" value="NAD(P)-bd_dom_sf"/>
</dbReference>
<dbReference type="Gene3D" id="3.40.50.720">
    <property type="entry name" value="NAD(P)-binding Rossmann-like Domain"/>
    <property type="match status" value="1"/>
</dbReference>
<keyword evidence="2" id="KW-0560">Oxidoreductase</keyword>